<evidence type="ECO:0000313" key="3">
    <source>
        <dbReference type="EMBL" id="WYJ88799.1"/>
    </source>
</evidence>
<dbReference type="EMBL" id="CP147247">
    <property type="protein sequence ID" value="WYJ88799.1"/>
    <property type="molecule type" value="Genomic_DNA"/>
</dbReference>
<evidence type="ECO:0000313" key="4">
    <source>
        <dbReference type="Proteomes" id="UP000195141"/>
    </source>
</evidence>
<dbReference type="RefSeq" id="WP_086347694.1">
    <property type="nucleotide sequence ID" value="NZ_CP147247.1"/>
</dbReference>
<dbReference type="AlphaFoldDB" id="A0A242KDX0"/>
<organism evidence="2">
    <name type="scientific">Candidatus Enterococcus clewellii</name>
    <dbReference type="NCBI Taxonomy" id="1834193"/>
    <lineage>
        <taxon>Bacteria</taxon>
        <taxon>Bacillati</taxon>
        <taxon>Bacillota</taxon>
        <taxon>Bacilli</taxon>
        <taxon>Lactobacillales</taxon>
        <taxon>Enterococcaceae</taxon>
        <taxon>Enterococcus</taxon>
    </lineage>
</organism>
<reference evidence="3" key="2">
    <citation type="submission" date="2017-05" db="EMBL/GenBank/DDBJ databases">
        <authorList>
            <consortium name="The Broad Institute Genomics Platform"/>
            <consortium name="The Broad Institute Genomic Center for Infectious Diseases"/>
            <person name="Earl A."/>
            <person name="Manson A."/>
            <person name="Schwartman J."/>
            <person name="Gilmore M."/>
            <person name="Abouelleil A."/>
            <person name="Cao P."/>
            <person name="Chapman S."/>
            <person name="Cusick C."/>
            <person name="Shea T."/>
            <person name="Young S."/>
            <person name="Neafsey D."/>
            <person name="Nusbaum C."/>
            <person name="Birren B."/>
        </authorList>
    </citation>
    <scope>NUCLEOTIDE SEQUENCE</scope>
    <source>
        <strain evidence="3">9E7_DIV0242</strain>
    </source>
</reference>
<evidence type="ECO:0000313" key="2">
    <source>
        <dbReference type="EMBL" id="OTP18740.1"/>
    </source>
</evidence>
<dbReference type="Proteomes" id="UP000195141">
    <property type="component" value="Chromosome"/>
</dbReference>
<reference evidence="3" key="3">
    <citation type="submission" date="2024-03" db="EMBL/GenBank/DDBJ databases">
        <title>The Genome Sequence of Enterococcus sp. DIV0242b.</title>
        <authorList>
            <consortium name="The Broad Institute Genomics Platform"/>
            <consortium name="The Broad Institute Microbial Omics Core"/>
            <consortium name="The Broad Institute Genomic Center for Infectious Diseases"/>
            <person name="Earl A."/>
            <person name="Manson A."/>
            <person name="Gilmore M."/>
            <person name="Schwartman J."/>
            <person name="Shea T."/>
            <person name="Abouelleil A."/>
            <person name="Cao P."/>
            <person name="Chapman S."/>
            <person name="Cusick C."/>
            <person name="Young S."/>
            <person name="Neafsey D."/>
            <person name="Nusbaum C."/>
            <person name="Birren B."/>
        </authorList>
    </citation>
    <scope>NUCLEOTIDE SEQUENCE</scope>
    <source>
        <strain evidence="3">9E7_DIV0242</strain>
    </source>
</reference>
<evidence type="ECO:0000256" key="1">
    <source>
        <dbReference type="SAM" id="Coils"/>
    </source>
</evidence>
<protein>
    <submittedName>
        <fullName evidence="2">Uncharacterized protein</fullName>
    </submittedName>
</protein>
<proteinExistence type="predicted"/>
<keyword evidence="1" id="KW-0175">Coiled coil</keyword>
<gene>
    <name evidence="3" type="ORF">A5888_000518</name>
    <name evidence="2" type="ORF">A5888_000554</name>
</gene>
<feature type="coiled-coil region" evidence="1">
    <location>
        <begin position="35"/>
        <end position="62"/>
    </location>
</feature>
<dbReference type="EMBL" id="NGMM01000001">
    <property type="protein sequence ID" value="OTP18740.1"/>
    <property type="molecule type" value="Genomic_DNA"/>
</dbReference>
<keyword evidence="4" id="KW-1185">Reference proteome</keyword>
<accession>A0A242KDX0</accession>
<reference evidence="2" key="1">
    <citation type="submission" date="2017-05" db="EMBL/GenBank/DDBJ databases">
        <title>The Genome Sequence of Enterococcus sp. 9E7_DIV0242.</title>
        <authorList>
            <consortium name="The Broad Institute Genomics Platform"/>
            <consortium name="The Broad Institute Genomic Center for Infectious Diseases"/>
            <person name="Earl A."/>
            <person name="Manson A."/>
            <person name="Schwartman J."/>
            <person name="Gilmore M."/>
            <person name="Abouelleil A."/>
            <person name="Cao P."/>
            <person name="Chapman S."/>
            <person name="Cusick C."/>
            <person name="Shea T."/>
            <person name="Young S."/>
            <person name="Neafsey D."/>
            <person name="Nusbaum C."/>
            <person name="Birren B."/>
        </authorList>
    </citation>
    <scope>NUCLEOTIDE SEQUENCE [LARGE SCALE GENOMIC DNA]</scope>
    <source>
        <strain evidence="2">9E7_DIV0242</strain>
    </source>
</reference>
<name>A0A242KDX0_9ENTE</name>
<sequence>MTLKFQNNLNYDVNEIKIESKQAAVAALAALDQFTAKYEVRLEELRTELADAEEIQVNSLDKVTNLEEISAMVNFKKDTRKPATIKEEIQLIKDLRKNESVPLFEAAHMAIYRLYNDCVSYFEPYKEHVSLITWEATYTVVGHLNIEVDQLSAQYEKYAGDCCFYEGAEHRKAPDGNFIRRVNFARIRMTKPTAGEKAEFNHLLFQ</sequence>